<dbReference type="EMBL" id="PGFB01000004">
    <property type="protein sequence ID" value="PJJ61639.1"/>
    <property type="molecule type" value="Genomic_DNA"/>
</dbReference>
<comment type="caution">
    <text evidence="3">The sequence shown here is derived from an EMBL/GenBank/DDBJ whole genome shotgun (WGS) entry which is preliminary data.</text>
</comment>
<dbReference type="PANTHER" id="PTHR42901">
    <property type="entry name" value="ALCOHOL DEHYDROGENASE"/>
    <property type="match status" value="1"/>
</dbReference>
<dbReference type="SUPFAM" id="SSF51735">
    <property type="entry name" value="NAD(P)-binding Rossmann-fold domains"/>
    <property type="match status" value="1"/>
</dbReference>
<dbReference type="Gene3D" id="3.40.50.720">
    <property type="entry name" value="NAD(P)-binding Rossmann-like Domain"/>
    <property type="match status" value="1"/>
</dbReference>
<dbReference type="InterPro" id="IPR020904">
    <property type="entry name" value="Sc_DH/Rdtase_CS"/>
</dbReference>
<dbReference type="PRINTS" id="PR00081">
    <property type="entry name" value="GDHRDH"/>
</dbReference>
<dbReference type="InterPro" id="IPR002347">
    <property type="entry name" value="SDR_fam"/>
</dbReference>
<evidence type="ECO:0000256" key="2">
    <source>
        <dbReference type="ARBA" id="ARBA00023002"/>
    </source>
</evidence>
<accession>A0A2M9BUM6</accession>
<proteinExistence type="inferred from homology"/>
<reference evidence="3 4" key="1">
    <citation type="submission" date="2017-11" db="EMBL/GenBank/DDBJ databases">
        <title>Genomic Encyclopedia of Archaeal and Bacterial Type Strains, Phase II (KMG-II): From Individual Species to Whole Genera.</title>
        <authorList>
            <person name="Goeker M."/>
        </authorList>
    </citation>
    <scope>NUCLEOTIDE SEQUENCE [LARGE SCALE GENOMIC DNA]</scope>
    <source>
        <strain evidence="3 4">DSM 25625</strain>
    </source>
</reference>
<evidence type="ECO:0000256" key="1">
    <source>
        <dbReference type="ARBA" id="ARBA00006484"/>
    </source>
</evidence>
<dbReference type="OrthoDB" id="9775296at2"/>
<dbReference type="AlphaFoldDB" id="A0A2M9BUM6"/>
<dbReference type="InterPro" id="IPR036291">
    <property type="entry name" value="NAD(P)-bd_dom_sf"/>
</dbReference>
<comment type="similarity">
    <text evidence="1">Belongs to the short-chain dehydrogenases/reductases (SDR) family.</text>
</comment>
<gene>
    <name evidence="3" type="ORF">CLV54_2587</name>
</gene>
<dbReference type="Pfam" id="PF00106">
    <property type="entry name" value="adh_short"/>
    <property type="match status" value="1"/>
</dbReference>
<dbReference type="PANTHER" id="PTHR42901:SF1">
    <property type="entry name" value="ALCOHOL DEHYDROGENASE"/>
    <property type="match status" value="1"/>
</dbReference>
<protein>
    <submittedName>
        <fullName evidence="3">NADP-dependent 3-hydroxy acid dehydrogenase YdfG</fullName>
    </submittedName>
</protein>
<organism evidence="3 4">
    <name type="scientific">Compostimonas suwonensis</name>
    <dbReference type="NCBI Taxonomy" id="1048394"/>
    <lineage>
        <taxon>Bacteria</taxon>
        <taxon>Bacillati</taxon>
        <taxon>Actinomycetota</taxon>
        <taxon>Actinomycetes</taxon>
        <taxon>Micrococcales</taxon>
        <taxon>Microbacteriaceae</taxon>
        <taxon>Compostimonas</taxon>
    </lineage>
</organism>
<evidence type="ECO:0000313" key="4">
    <source>
        <dbReference type="Proteomes" id="UP000230161"/>
    </source>
</evidence>
<name>A0A2M9BUM6_9MICO</name>
<keyword evidence="2" id="KW-0560">Oxidoreductase</keyword>
<sequence length="283" mass="29557">MTVDRAGENVGENAGDRVGEDAAKRAVVTGASSGIGRATVVLLRQHGWEVVAVARREDRLRALAEETGASVFVADLTRQDDVDALAAHLAVTGPLHTLVNNAGGAMGLDSVEKSSADDWAWMFEINVLAVKRVTSALLPLLRLGAKDAGGADILTVTSIAGHVAYEGGGGYNAAKFAAHAMMDVLRLELGGEPIRVIEVAPGMVHTEEFSLNRFGGDQARADAVYQGVENPLTAEDVAETIVQSLERPAHVDLDLVVVKPVAQSAPYKVARGPLVPRGGTGVS</sequence>
<dbReference type="Proteomes" id="UP000230161">
    <property type="component" value="Unassembled WGS sequence"/>
</dbReference>
<keyword evidence="4" id="KW-1185">Reference proteome</keyword>
<dbReference type="FunFam" id="3.40.50.720:FF:000047">
    <property type="entry name" value="NADP-dependent L-serine/L-allo-threonine dehydrogenase"/>
    <property type="match status" value="1"/>
</dbReference>
<evidence type="ECO:0000313" key="3">
    <source>
        <dbReference type="EMBL" id="PJJ61639.1"/>
    </source>
</evidence>
<dbReference type="PROSITE" id="PS00061">
    <property type="entry name" value="ADH_SHORT"/>
    <property type="match status" value="1"/>
</dbReference>
<dbReference type="GO" id="GO:0016616">
    <property type="term" value="F:oxidoreductase activity, acting on the CH-OH group of donors, NAD or NADP as acceptor"/>
    <property type="evidence" value="ECO:0007669"/>
    <property type="project" value="UniProtKB-ARBA"/>
</dbReference>